<dbReference type="GO" id="GO:0016874">
    <property type="term" value="F:ligase activity"/>
    <property type="evidence" value="ECO:0007669"/>
    <property type="project" value="UniProtKB-KW"/>
</dbReference>
<proteinExistence type="predicted"/>
<dbReference type="AlphaFoldDB" id="A0AAD9FHM8"/>
<gene>
    <name evidence="1" type="ORF">KUDE01_006011</name>
</gene>
<feature type="non-terminal residue" evidence="1">
    <location>
        <position position="61"/>
    </location>
</feature>
<organism evidence="1 2">
    <name type="scientific">Dissostichus eleginoides</name>
    <name type="common">Patagonian toothfish</name>
    <name type="synonym">Dissostichus amissus</name>
    <dbReference type="NCBI Taxonomy" id="100907"/>
    <lineage>
        <taxon>Eukaryota</taxon>
        <taxon>Metazoa</taxon>
        <taxon>Chordata</taxon>
        <taxon>Craniata</taxon>
        <taxon>Vertebrata</taxon>
        <taxon>Euteleostomi</taxon>
        <taxon>Actinopterygii</taxon>
        <taxon>Neopterygii</taxon>
        <taxon>Teleostei</taxon>
        <taxon>Neoteleostei</taxon>
        <taxon>Acanthomorphata</taxon>
        <taxon>Eupercaria</taxon>
        <taxon>Perciformes</taxon>
        <taxon>Notothenioidei</taxon>
        <taxon>Nototheniidae</taxon>
        <taxon>Dissostichus</taxon>
    </lineage>
</organism>
<sequence length="61" mass="6659">ARNALALEQTWNSQSAEHRIFSSQQDTSAAHSLMLSVIADKYPSAPQGPKLPILLPQRCPS</sequence>
<accession>A0AAD9FHM8</accession>
<feature type="non-terminal residue" evidence="1">
    <location>
        <position position="1"/>
    </location>
</feature>
<dbReference type="EMBL" id="JASDAP010000005">
    <property type="protein sequence ID" value="KAK1903052.1"/>
    <property type="molecule type" value="Genomic_DNA"/>
</dbReference>
<reference evidence="1" key="1">
    <citation type="submission" date="2023-04" db="EMBL/GenBank/DDBJ databases">
        <title>Chromosome-level genome of Chaenocephalus aceratus.</title>
        <authorList>
            <person name="Park H."/>
        </authorList>
    </citation>
    <scope>NUCLEOTIDE SEQUENCE</scope>
    <source>
        <strain evidence="1">DE</strain>
        <tissue evidence="1">Muscle</tissue>
    </source>
</reference>
<comment type="caution">
    <text evidence="1">The sequence shown here is derived from an EMBL/GenBank/DDBJ whole genome shotgun (WGS) entry which is preliminary data.</text>
</comment>
<protein>
    <submittedName>
        <fullName evidence="1">Leucine--tRNA ligase</fullName>
    </submittedName>
</protein>
<evidence type="ECO:0000313" key="1">
    <source>
        <dbReference type="EMBL" id="KAK1903052.1"/>
    </source>
</evidence>
<dbReference type="Proteomes" id="UP001228049">
    <property type="component" value="Unassembled WGS sequence"/>
</dbReference>
<keyword evidence="1" id="KW-0436">Ligase</keyword>
<evidence type="ECO:0000313" key="2">
    <source>
        <dbReference type="Proteomes" id="UP001228049"/>
    </source>
</evidence>
<name>A0AAD9FHM8_DISEL</name>
<keyword evidence="2" id="KW-1185">Reference proteome</keyword>